<organism evidence="2 3">
    <name type="scientific">Mollisia scopiformis</name>
    <name type="common">Conifer needle endophyte fungus</name>
    <name type="synonym">Phialocephala scopiformis</name>
    <dbReference type="NCBI Taxonomy" id="149040"/>
    <lineage>
        <taxon>Eukaryota</taxon>
        <taxon>Fungi</taxon>
        <taxon>Dikarya</taxon>
        <taxon>Ascomycota</taxon>
        <taxon>Pezizomycotina</taxon>
        <taxon>Leotiomycetes</taxon>
        <taxon>Helotiales</taxon>
        <taxon>Mollisiaceae</taxon>
        <taxon>Mollisia</taxon>
    </lineage>
</organism>
<proteinExistence type="predicted"/>
<sequence>MEPHEIEDVNARRSYISGYPLRKVPPYLVQDEMISGSVLPRTSWWYVGHGGPAPLTKIHNHAQPYDSLLQNRSYVKGGCTKSTSALPSVPMLLILFWVIDLAANILLGLDSQTGNGWQE</sequence>
<dbReference type="RefSeq" id="XP_018060994.1">
    <property type="nucleotide sequence ID" value="XM_018213749.1"/>
</dbReference>
<keyword evidence="1" id="KW-1133">Transmembrane helix</keyword>
<protein>
    <submittedName>
        <fullName evidence="2">Uncharacterized protein</fullName>
    </submittedName>
</protein>
<dbReference type="Proteomes" id="UP000070700">
    <property type="component" value="Unassembled WGS sequence"/>
</dbReference>
<reference evidence="2 3" key="1">
    <citation type="submission" date="2015-10" db="EMBL/GenBank/DDBJ databases">
        <title>Full genome of DAOMC 229536 Phialocephala scopiformis, a fungal endophyte of spruce producing the potent anti-insectan compound rugulosin.</title>
        <authorList>
            <consortium name="DOE Joint Genome Institute"/>
            <person name="Walker A.K."/>
            <person name="Frasz S.L."/>
            <person name="Seifert K.A."/>
            <person name="Miller J.D."/>
            <person name="Mondo S.J."/>
            <person name="Labutti K."/>
            <person name="Lipzen A."/>
            <person name="Dockter R."/>
            <person name="Kennedy M."/>
            <person name="Grigoriev I.V."/>
            <person name="Spatafora J.W."/>
        </authorList>
    </citation>
    <scope>NUCLEOTIDE SEQUENCE [LARGE SCALE GENOMIC DNA]</scope>
    <source>
        <strain evidence="2 3">CBS 120377</strain>
    </source>
</reference>
<feature type="transmembrane region" description="Helical" evidence="1">
    <location>
        <begin position="91"/>
        <end position="109"/>
    </location>
</feature>
<evidence type="ECO:0000313" key="3">
    <source>
        <dbReference type="Proteomes" id="UP000070700"/>
    </source>
</evidence>
<dbReference type="GeneID" id="28823475"/>
<dbReference type="KEGG" id="psco:LY89DRAFT_678503"/>
<dbReference type="AlphaFoldDB" id="A0A132B3M5"/>
<accession>A0A132B3M5</accession>
<dbReference type="InParanoid" id="A0A132B3M5"/>
<keyword evidence="1" id="KW-0472">Membrane</keyword>
<keyword evidence="1" id="KW-0812">Transmembrane</keyword>
<evidence type="ECO:0000313" key="2">
    <source>
        <dbReference type="EMBL" id="KUJ06639.1"/>
    </source>
</evidence>
<gene>
    <name evidence="2" type="ORF">LY89DRAFT_678503</name>
</gene>
<dbReference type="EMBL" id="KQ947444">
    <property type="protein sequence ID" value="KUJ06639.1"/>
    <property type="molecule type" value="Genomic_DNA"/>
</dbReference>
<name>A0A132B3M5_MOLSC</name>
<keyword evidence="3" id="KW-1185">Reference proteome</keyword>
<evidence type="ECO:0000256" key="1">
    <source>
        <dbReference type="SAM" id="Phobius"/>
    </source>
</evidence>